<feature type="repeat" description="PPR" evidence="4">
    <location>
        <begin position="519"/>
        <end position="553"/>
    </location>
</feature>
<dbReference type="Pfam" id="PF13041">
    <property type="entry name" value="PPR_2"/>
    <property type="match status" value="2"/>
</dbReference>
<feature type="repeat" description="PPR" evidence="4">
    <location>
        <begin position="418"/>
        <end position="452"/>
    </location>
</feature>
<evidence type="ECO:0000256" key="1">
    <source>
        <dbReference type="ARBA" id="ARBA00006643"/>
    </source>
</evidence>
<sequence length="826" mass="92565">MKRLTRMKNWRWPCTSSTRTLCGMTSLAIRSEETNCKIAREIVGANGLDSFAYTQLLQDIVEQHSLMEGKAIHGHVMKRGGCVDLFAWNTFINMYCKCGSLADAHRVFDEITMRNTVSWVALIQGHLQNENFMEAWLLFVKLTRQGYELNAFAFTTVLKVLVNLEFVEAGSCIHGLIIRLAFDDHTFVGSALIELYSECGCIQEARKVFDGIVEKDLVLWTGMIDAYAQNACSEQAFGLFCQMRNVGLKPNPFTFSALIKACACLEDEGLGRSIHGFVIKKKLDSDFFVGSALLDMYAACGELRDARLVFEMLPHSSVVIWSYMIARSAQFSESKEALMLFQRMQQALVPANQFTYSSVLQACSSMASLALGKQVHCHIQKTGYDSSIFASNALMDVYVKCGEMEDALRVFGNLHHKNDVSWNTIIVGYAQLGHSEGALKFFHKMLGFCVQVTDVTLSSTLCACASLAALEIGIQIHSLAVKTVYDRDVVVGNALIDMYAKCGNIKDAHKVFDLMNEHDIISWNALITGYSLHGLGLDALKLFDTMLADDLQPNSVTFVGVLSACSNAGLVKHGLSYFQSMAKEHLIVPGMEHYTCIVMLLGRSGCLREAMEFIRDMPMKPDVMVWRAMLGACVIYNNLEFGKVSAQHVLELEPLDHSTYVLVSNMCAAAGRWKDVAGIRKFMREKGLKKEPGLSWIEIQGRVHSFAMGDLSHPQIMEIKETLEWLKEKLHRAGYVPDRNVILHDVGEDQKEQLLWLHSERLAIALGFINLPTGSPIRIIKNLRVCSDCHAAIKYISKVVDREIIVRDMNRFHHFKNGICSCGDYW</sequence>
<dbReference type="GO" id="GO:0009451">
    <property type="term" value="P:RNA modification"/>
    <property type="evidence" value="ECO:0007669"/>
    <property type="project" value="InterPro"/>
</dbReference>
<dbReference type="NCBIfam" id="TIGR00756">
    <property type="entry name" value="PPR"/>
    <property type="match status" value="6"/>
</dbReference>
<dbReference type="FunFam" id="1.25.40.10:FF:000196">
    <property type="entry name" value="Pentatricopeptide repeat-containing protein At4g14850"/>
    <property type="match status" value="1"/>
</dbReference>
<dbReference type="GO" id="GO:0008270">
    <property type="term" value="F:zinc ion binding"/>
    <property type="evidence" value="ECO:0007669"/>
    <property type="project" value="InterPro"/>
</dbReference>
<evidence type="ECO:0000259" key="5">
    <source>
        <dbReference type="Pfam" id="PF14432"/>
    </source>
</evidence>
<feature type="repeat" description="PPR" evidence="4">
    <location>
        <begin position="84"/>
        <end position="118"/>
    </location>
</feature>
<name>A0A5K1F7G3_9MAGN</name>
<dbReference type="FunFam" id="1.25.40.10:FF:000397">
    <property type="entry name" value="Pentatricopeptide repeat-containing protein At2g40720"/>
    <property type="match status" value="1"/>
</dbReference>
<dbReference type="PANTHER" id="PTHR47926">
    <property type="entry name" value="PENTATRICOPEPTIDE REPEAT-CONTAINING PROTEIN"/>
    <property type="match status" value="1"/>
</dbReference>
<dbReference type="InterPro" id="IPR046848">
    <property type="entry name" value="E_motif"/>
</dbReference>
<proteinExistence type="inferred from homology"/>
<feature type="repeat" description="PPR" evidence="4">
    <location>
        <begin position="488"/>
        <end position="518"/>
    </location>
</feature>
<comment type="similarity">
    <text evidence="1">Belongs to the PPR family. PCMP-H subfamily.</text>
</comment>
<dbReference type="InterPro" id="IPR032867">
    <property type="entry name" value="DYW_dom"/>
</dbReference>
<protein>
    <recommendedName>
        <fullName evidence="5">DYW domain-containing protein</fullName>
    </recommendedName>
</protein>
<evidence type="ECO:0000256" key="2">
    <source>
        <dbReference type="ARBA" id="ARBA00022737"/>
    </source>
</evidence>
<feature type="domain" description="DYW" evidence="5">
    <location>
        <begin position="734"/>
        <end position="826"/>
    </location>
</feature>
<accession>A0A5K1F7G3</accession>
<dbReference type="Pfam" id="PF12854">
    <property type="entry name" value="PPR_1"/>
    <property type="match status" value="1"/>
</dbReference>
<dbReference type="PANTHER" id="PTHR47926:SF520">
    <property type="entry name" value="DYW DOMAIN-CONTAINING PROTEIN"/>
    <property type="match status" value="1"/>
</dbReference>
<dbReference type="Pfam" id="PF01535">
    <property type="entry name" value="PPR"/>
    <property type="match status" value="5"/>
</dbReference>
<dbReference type="InterPro" id="IPR011990">
    <property type="entry name" value="TPR-like_helical_dom_sf"/>
</dbReference>
<dbReference type="InterPro" id="IPR046960">
    <property type="entry name" value="PPR_At4g14850-like_plant"/>
</dbReference>
<dbReference type="EMBL" id="LR721785">
    <property type="protein sequence ID" value="VVW59248.1"/>
    <property type="molecule type" value="Genomic_DNA"/>
</dbReference>
<dbReference type="InterPro" id="IPR002885">
    <property type="entry name" value="PPR_rpt"/>
</dbReference>
<feature type="repeat" description="PPR" evidence="4">
    <location>
        <begin position="216"/>
        <end position="250"/>
    </location>
</feature>
<dbReference type="GO" id="GO:0003723">
    <property type="term" value="F:RNA binding"/>
    <property type="evidence" value="ECO:0007669"/>
    <property type="project" value="InterPro"/>
</dbReference>
<dbReference type="FunFam" id="1.25.40.10:FF:000366">
    <property type="entry name" value="Pentatricopeptide (PPR) repeat-containing protein"/>
    <property type="match status" value="1"/>
</dbReference>
<organism evidence="6">
    <name type="scientific">Nymphaea colorata</name>
    <name type="common">pocket water lily</name>
    <dbReference type="NCBI Taxonomy" id="210225"/>
    <lineage>
        <taxon>Eukaryota</taxon>
        <taxon>Viridiplantae</taxon>
        <taxon>Streptophyta</taxon>
        <taxon>Embryophyta</taxon>
        <taxon>Tracheophyta</taxon>
        <taxon>Spermatophyta</taxon>
        <taxon>Magnoliopsida</taxon>
        <taxon>Nymphaeales</taxon>
        <taxon>Nymphaeaceae</taxon>
        <taxon>Nymphaea</taxon>
    </lineage>
</organism>
<evidence type="ECO:0000256" key="4">
    <source>
        <dbReference type="PROSITE-ProRule" id="PRU00708"/>
    </source>
</evidence>
<dbReference type="Gramene" id="NC7G0236350.1">
    <property type="protein sequence ID" value="NC7G0236350.1:cds"/>
    <property type="gene ID" value="NC7G0236350"/>
</dbReference>
<gene>
    <name evidence="6" type="ORF">NYM_LOCUS23339</name>
</gene>
<dbReference type="Pfam" id="PF14432">
    <property type="entry name" value="DYW_deaminase"/>
    <property type="match status" value="1"/>
</dbReference>
<dbReference type="AlphaFoldDB" id="A0A5K1F7G3"/>
<keyword evidence="2" id="KW-0677">Repeat</keyword>
<evidence type="ECO:0000313" key="6">
    <source>
        <dbReference type="EMBL" id="VVW59248.1"/>
    </source>
</evidence>
<dbReference type="Pfam" id="PF20431">
    <property type="entry name" value="E_motif"/>
    <property type="match status" value="1"/>
</dbReference>
<reference evidence="6" key="1">
    <citation type="submission" date="2019-09" db="EMBL/GenBank/DDBJ databases">
        <authorList>
            <person name="Zhang L."/>
        </authorList>
    </citation>
    <scope>NUCLEOTIDE SEQUENCE</scope>
</reference>
<dbReference type="FunFam" id="1.25.40.10:FF:000488">
    <property type="entry name" value="Pentatricopeptide repeat-containing protein, mitochondrial"/>
    <property type="match status" value="2"/>
</dbReference>
<dbReference type="Gene3D" id="1.25.40.10">
    <property type="entry name" value="Tetratricopeptide repeat domain"/>
    <property type="match status" value="6"/>
</dbReference>
<evidence type="ECO:0000256" key="3">
    <source>
        <dbReference type="ARBA" id="ARBA00022946"/>
    </source>
</evidence>
<dbReference type="PROSITE" id="PS51375">
    <property type="entry name" value="PPR"/>
    <property type="match status" value="5"/>
</dbReference>
<dbReference type="FunFam" id="1.25.40.10:FF:000031">
    <property type="entry name" value="Pentatricopeptide repeat-containing protein mitochondrial"/>
    <property type="match status" value="1"/>
</dbReference>
<keyword evidence="3" id="KW-0809">Transit peptide</keyword>